<feature type="compositionally biased region" description="Acidic residues" evidence="1">
    <location>
        <begin position="233"/>
        <end position="242"/>
    </location>
</feature>
<sequence>MGVEMDMVQREVEVLQTQEAQSPFADLPNRSVHDLDPNYRLVRNEVYDGLCRNVQQLMEERDWLYDELRRKKHLINHQEGEIASLNDQNFLLRERIRENREYGNRLRQSSELGTPRRRDMGVFLGKRGAEQPFAALLHATDLLSQEVATAPSTPKRSQPSKKQGHTRGAHSLTSLPSTPKKTRLNHSAGDTCRTPDNMIVNRRIPQSAPAVHYYYRQREDRGEDTASTISASDSEDDQSLSGDDEIVETEASQAATSLLRGSQARKCALAGRPTQIPVSSGMLQSKLYGQVRKVGVDRPGEHSKRRLSTDEPHAKRSRVEGVGLGIGGWTGA</sequence>
<evidence type="ECO:0000313" key="2">
    <source>
        <dbReference type="EMBL" id="KAK5201541.1"/>
    </source>
</evidence>
<gene>
    <name evidence="2" type="ORF">LTR16_002308</name>
</gene>
<reference evidence="2 3" key="1">
    <citation type="submission" date="2023-08" db="EMBL/GenBank/DDBJ databases">
        <title>Black Yeasts Isolated from many extreme environments.</title>
        <authorList>
            <person name="Coleine C."/>
            <person name="Stajich J.E."/>
            <person name="Selbmann L."/>
        </authorList>
    </citation>
    <scope>NUCLEOTIDE SEQUENCE [LARGE SCALE GENOMIC DNA]</scope>
    <source>
        <strain evidence="2 3">CCFEE 536</strain>
    </source>
</reference>
<evidence type="ECO:0000313" key="3">
    <source>
        <dbReference type="Proteomes" id="UP001357485"/>
    </source>
</evidence>
<evidence type="ECO:0008006" key="4">
    <source>
        <dbReference type="Google" id="ProtNLM"/>
    </source>
</evidence>
<evidence type="ECO:0000256" key="1">
    <source>
        <dbReference type="SAM" id="MobiDB-lite"/>
    </source>
</evidence>
<keyword evidence="3" id="KW-1185">Reference proteome</keyword>
<feature type="compositionally biased region" description="Basic residues" evidence="1">
    <location>
        <begin position="158"/>
        <end position="168"/>
    </location>
</feature>
<dbReference type="Proteomes" id="UP001357485">
    <property type="component" value="Unassembled WGS sequence"/>
</dbReference>
<feature type="region of interest" description="Disordered" evidence="1">
    <location>
        <begin position="295"/>
        <end position="332"/>
    </location>
</feature>
<accession>A0ABR0LPM9</accession>
<name>A0ABR0LPM9_9PEZI</name>
<feature type="compositionally biased region" description="Basic and acidic residues" evidence="1">
    <location>
        <begin position="295"/>
        <end position="319"/>
    </location>
</feature>
<feature type="compositionally biased region" description="Polar residues" evidence="1">
    <location>
        <begin position="147"/>
        <end position="157"/>
    </location>
</feature>
<protein>
    <recommendedName>
        <fullName evidence="4">CCDC92/74 N-terminal domain-containing protein</fullName>
    </recommendedName>
</protein>
<comment type="caution">
    <text evidence="2">The sequence shown here is derived from an EMBL/GenBank/DDBJ whole genome shotgun (WGS) entry which is preliminary data.</text>
</comment>
<feature type="region of interest" description="Disordered" evidence="1">
    <location>
        <begin position="147"/>
        <end position="205"/>
    </location>
</feature>
<dbReference type="EMBL" id="JAVRRA010016584">
    <property type="protein sequence ID" value="KAK5201541.1"/>
    <property type="molecule type" value="Genomic_DNA"/>
</dbReference>
<proteinExistence type="predicted"/>
<organism evidence="2 3">
    <name type="scientific">Cryomyces antarcticus</name>
    <dbReference type="NCBI Taxonomy" id="329879"/>
    <lineage>
        <taxon>Eukaryota</taxon>
        <taxon>Fungi</taxon>
        <taxon>Dikarya</taxon>
        <taxon>Ascomycota</taxon>
        <taxon>Pezizomycotina</taxon>
        <taxon>Dothideomycetes</taxon>
        <taxon>Dothideomycetes incertae sedis</taxon>
        <taxon>Cryomyces</taxon>
    </lineage>
</organism>
<feature type="region of interest" description="Disordered" evidence="1">
    <location>
        <begin position="219"/>
        <end position="242"/>
    </location>
</feature>
<feature type="compositionally biased region" description="Gly residues" evidence="1">
    <location>
        <begin position="322"/>
        <end position="332"/>
    </location>
</feature>